<sequence length="893" mass="102122">MEWHDPDCRRMDPVPFDNDLWTCQACGTIGPLRFFADSLGECATPEPASNLDTHKEPIKRLLWPECVEYSQDPFSQDIEKALCLVKANYPKVATGVTYRVGEVSDAYGREILPVIYPKLTERSHIRLLELFPAPREKALEGRFQVVDVEQMPAYEALSYTWADDNNDASLCQRIFIGLGNRALPITRNCHQALSRLRHKTESLLIWVDAICINQSDLGERSDQVVMMGTIFSQAAEVHGYVGEDPDNVEDGEFGVITLLKDELQSAKLASRHFRDNAEEALGRFLRRPFFSRLWVVQEVLLARSITIHCGDSTTPISRDVFIKAKLHNAEVPWWLTKIGWIGAQSKGDMLELLSATALCKMSDMRDKIFGLLGLADGNEVNVLKANYKLMQRNWHNVIELAESMTNLRLRSKYGIPSWVPLWDLQETAYNSVDLSERLGEIELGWKVRLNRDPILSSMRGNPLVPPPQQFRTIPFLTSHRTAENLSLTQIFKAVDAETGCLITAGYEITVLYYASFMAGDENDTVDGQYRETNYHMLNNSVFLATRGPMLKFRDKPERILGLSDVLSLVKISGCRMPFLANKHIGDGDSVTYELLYPCASAIIYPMGKDHLYSNHPDFDRICTLEVSYPLTLEIIKFFYHWRRMIRLRSQSPGANEFDSSSLKDEEVHAWNFFVRHSVLTGTQVSGFAGERQEWMLELEASPGWKMNRQSALVDDLLSEFAELVNFWNSEAFDAVEKLVKELDITKSTREIQHWHKTLGRFSASFCGRGWKGDADARRSLTGAKLRTLKKAHEFLFNIFSQLFPTGAKKETMFLMPMRFDEISQLSEEWQGGYRDEEEAVRIMEQRWMNRTSLFSVLAESAELRGEARRVLEGRRDMSRMFGIGRESERIVIE</sequence>
<dbReference type="Proteomes" id="UP000536711">
    <property type="component" value="Unassembled WGS sequence"/>
</dbReference>
<dbReference type="Pfam" id="PF06985">
    <property type="entry name" value="HET"/>
    <property type="match status" value="1"/>
</dbReference>
<dbReference type="EMBL" id="JAADJF010000055">
    <property type="protein sequence ID" value="KAF4441604.1"/>
    <property type="molecule type" value="Genomic_DNA"/>
</dbReference>
<dbReference type="InterPro" id="IPR010730">
    <property type="entry name" value="HET"/>
</dbReference>
<dbReference type="OrthoDB" id="2157530at2759"/>
<evidence type="ECO:0000313" key="3">
    <source>
        <dbReference type="Proteomes" id="UP000536711"/>
    </source>
</evidence>
<organism evidence="2 3">
    <name type="scientific">Fusarium acutatum</name>
    <dbReference type="NCBI Taxonomy" id="78861"/>
    <lineage>
        <taxon>Eukaryota</taxon>
        <taxon>Fungi</taxon>
        <taxon>Dikarya</taxon>
        <taxon>Ascomycota</taxon>
        <taxon>Pezizomycotina</taxon>
        <taxon>Sordariomycetes</taxon>
        <taxon>Hypocreomycetidae</taxon>
        <taxon>Hypocreales</taxon>
        <taxon>Nectriaceae</taxon>
        <taxon>Fusarium</taxon>
        <taxon>Fusarium fujikuroi species complex</taxon>
    </lineage>
</organism>
<comment type="caution">
    <text evidence="2">The sequence shown here is derived from an EMBL/GenBank/DDBJ whole genome shotgun (WGS) entry which is preliminary data.</text>
</comment>
<keyword evidence="3" id="KW-1185">Reference proteome</keyword>
<protein>
    <submittedName>
        <fullName evidence="2">Heterokaryon incompatibility het-6</fullName>
    </submittedName>
</protein>
<dbReference type="PANTHER" id="PTHR24148">
    <property type="entry name" value="ANKYRIN REPEAT DOMAIN-CONTAINING PROTEIN 39 HOMOLOG-RELATED"/>
    <property type="match status" value="1"/>
</dbReference>
<dbReference type="AlphaFoldDB" id="A0A8H4K1S1"/>
<evidence type="ECO:0000259" key="1">
    <source>
        <dbReference type="Pfam" id="PF06985"/>
    </source>
</evidence>
<feature type="domain" description="Heterokaryon incompatibility" evidence="1">
    <location>
        <begin position="154"/>
        <end position="298"/>
    </location>
</feature>
<gene>
    <name evidence="2" type="ORF">FACUT_2545</name>
</gene>
<name>A0A8H4K1S1_9HYPO</name>
<accession>A0A8H4K1S1</accession>
<reference evidence="2 3" key="1">
    <citation type="submission" date="2020-01" db="EMBL/GenBank/DDBJ databases">
        <title>Identification and distribution of gene clusters putatively required for synthesis of sphingolipid metabolism inhibitors in phylogenetically diverse species of the filamentous fungus Fusarium.</title>
        <authorList>
            <person name="Kim H.-S."/>
            <person name="Busman M."/>
            <person name="Brown D.W."/>
            <person name="Divon H."/>
            <person name="Uhlig S."/>
            <person name="Proctor R.H."/>
        </authorList>
    </citation>
    <scope>NUCLEOTIDE SEQUENCE [LARGE SCALE GENOMIC DNA]</scope>
    <source>
        <strain evidence="2 3">NRRL 13308</strain>
    </source>
</reference>
<evidence type="ECO:0000313" key="2">
    <source>
        <dbReference type="EMBL" id="KAF4441604.1"/>
    </source>
</evidence>
<proteinExistence type="predicted"/>
<dbReference type="InterPro" id="IPR052895">
    <property type="entry name" value="HetReg/Transcr_Mod"/>
</dbReference>
<dbReference type="PANTHER" id="PTHR24148:SF73">
    <property type="entry name" value="HET DOMAIN PROTEIN (AFU_ORTHOLOGUE AFUA_8G01020)"/>
    <property type="match status" value="1"/>
</dbReference>